<evidence type="ECO:0000256" key="1">
    <source>
        <dbReference type="ARBA" id="ARBA00004370"/>
    </source>
</evidence>
<evidence type="ECO:0000313" key="10">
    <source>
        <dbReference type="EMBL" id="MFG1373617.1"/>
    </source>
</evidence>
<evidence type="ECO:0000256" key="6">
    <source>
        <dbReference type="ARBA" id="ARBA00023136"/>
    </source>
</evidence>
<evidence type="ECO:0000256" key="2">
    <source>
        <dbReference type="ARBA" id="ARBA00022679"/>
    </source>
</evidence>
<keyword evidence="2" id="KW-0808">Transferase</keyword>
<comment type="subcellular location">
    <subcellularLocation>
        <location evidence="1">Membrane</location>
    </subcellularLocation>
</comment>
<dbReference type="PANTHER" id="PTHR23063">
    <property type="entry name" value="PHOSPHOLIPID ACYLTRANSFERASE"/>
    <property type="match status" value="1"/>
</dbReference>
<dbReference type="Pfam" id="PF01553">
    <property type="entry name" value="Acyltransferase"/>
    <property type="match status" value="1"/>
</dbReference>
<comment type="caution">
    <text evidence="10">The sequence shown here is derived from an EMBL/GenBank/DDBJ whole genome shotgun (WGS) entry which is preliminary data.</text>
</comment>
<keyword evidence="4 8" id="KW-1133">Transmembrane helix</keyword>
<dbReference type="PANTHER" id="PTHR23063:SF52">
    <property type="entry name" value="LYSOPHOSPHATIDYLCHOLINE ACYLTRANSFERASE"/>
    <property type="match status" value="1"/>
</dbReference>
<keyword evidence="3 8" id="KW-0812">Transmembrane</keyword>
<keyword evidence="11" id="KW-1185">Reference proteome</keyword>
<evidence type="ECO:0000256" key="3">
    <source>
        <dbReference type="ARBA" id="ARBA00022692"/>
    </source>
</evidence>
<dbReference type="SMART" id="SM00563">
    <property type="entry name" value="PlsC"/>
    <property type="match status" value="1"/>
</dbReference>
<dbReference type="GO" id="GO:0016746">
    <property type="term" value="F:acyltransferase activity"/>
    <property type="evidence" value="ECO:0007669"/>
    <property type="project" value="UniProtKB-KW"/>
</dbReference>
<gene>
    <name evidence="10" type="ORF">V5F32_15695</name>
</gene>
<organism evidence="10 11">
    <name type="scientific">Xanthobacter oligotrophicus</name>
    <dbReference type="NCBI Taxonomy" id="2607286"/>
    <lineage>
        <taxon>Bacteria</taxon>
        <taxon>Pseudomonadati</taxon>
        <taxon>Pseudomonadota</taxon>
        <taxon>Alphaproteobacteria</taxon>
        <taxon>Hyphomicrobiales</taxon>
        <taxon>Xanthobacteraceae</taxon>
        <taxon>Xanthobacter</taxon>
    </lineage>
</organism>
<evidence type="ECO:0000256" key="7">
    <source>
        <dbReference type="ARBA" id="ARBA00023315"/>
    </source>
</evidence>
<keyword evidence="7 10" id="KW-0012">Acyltransferase</keyword>
<dbReference type="EMBL" id="JBAFVH010000008">
    <property type="protein sequence ID" value="MFG1373617.1"/>
    <property type="molecule type" value="Genomic_DNA"/>
</dbReference>
<evidence type="ECO:0000256" key="5">
    <source>
        <dbReference type="ARBA" id="ARBA00023098"/>
    </source>
</evidence>
<accession>A0ABW6ZXZ2</accession>
<sequence length="313" mass="34055">MTPAREPAGEATRLPLEFGGLEPLGPEQPAVSRFLDRLRAAAVLVPVALVTAVGIPLQWLSLKLSLPSRRSIPQLYHRILLKFLGVRVTVKGAPAADRPLLILANHSSWIDIPVIGSLTPLVFVAKSEVGRWPLIGLLAKFQRTVFVDRQRRHATGEVNRTIAERLQDGDPVVLFAEGTSSDGNRVLPFRTALVGAVREAIADGAEVTVQPLAVSYVRLQGLPMGRLHRHIAAWYGDMDLAPHLLEVLRHGSIDVEVSFGEPVRLDEAHDRKTVTRQCEEAVRLMSVEALTGRPPEADEAASHAAAVHVSPVP</sequence>
<dbReference type="SUPFAM" id="SSF69593">
    <property type="entry name" value="Glycerol-3-phosphate (1)-acyltransferase"/>
    <property type="match status" value="1"/>
</dbReference>
<evidence type="ECO:0000256" key="8">
    <source>
        <dbReference type="SAM" id="Phobius"/>
    </source>
</evidence>
<keyword evidence="6 8" id="KW-0472">Membrane</keyword>
<keyword evidence="5" id="KW-0443">Lipid metabolism</keyword>
<dbReference type="CDD" id="cd07989">
    <property type="entry name" value="LPLAT_AGPAT-like"/>
    <property type="match status" value="1"/>
</dbReference>
<dbReference type="RefSeq" id="WP_393993348.1">
    <property type="nucleotide sequence ID" value="NZ_JBAFVH010000008.1"/>
</dbReference>
<protein>
    <submittedName>
        <fullName evidence="10">Lysophospholipid acyltransferase family protein</fullName>
    </submittedName>
</protein>
<proteinExistence type="predicted"/>
<evidence type="ECO:0000313" key="11">
    <source>
        <dbReference type="Proteomes" id="UP001604002"/>
    </source>
</evidence>
<feature type="transmembrane region" description="Helical" evidence="8">
    <location>
        <begin position="40"/>
        <end position="60"/>
    </location>
</feature>
<feature type="domain" description="Phospholipid/glycerol acyltransferase" evidence="9">
    <location>
        <begin position="100"/>
        <end position="217"/>
    </location>
</feature>
<reference evidence="10 11" key="1">
    <citation type="submission" date="2024-02" db="EMBL/GenBank/DDBJ databases">
        <title>Expansion and revision of Xanthobacter and proposal of Roseixanthobacter gen. nov.</title>
        <authorList>
            <person name="Soltysiak M.P.M."/>
            <person name="Jalihal A."/>
            <person name="Ory A."/>
            <person name="Chrisophersen C."/>
            <person name="Lee A.D."/>
            <person name="Boulton J."/>
            <person name="Springer M."/>
        </authorList>
    </citation>
    <scope>NUCLEOTIDE SEQUENCE [LARGE SCALE GENOMIC DNA]</scope>
    <source>
        <strain evidence="10 11">23A</strain>
    </source>
</reference>
<dbReference type="InterPro" id="IPR002123">
    <property type="entry name" value="Plipid/glycerol_acylTrfase"/>
</dbReference>
<dbReference type="Proteomes" id="UP001604002">
    <property type="component" value="Unassembled WGS sequence"/>
</dbReference>
<evidence type="ECO:0000256" key="4">
    <source>
        <dbReference type="ARBA" id="ARBA00022989"/>
    </source>
</evidence>
<name>A0ABW6ZXZ2_9HYPH</name>
<evidence type="ECO:0000259" key="9">
    <source>
        <dbReference type="SMART" id="SM00563"/>
    </source>
</evidence>